<dbReference type="Proteomes" id="UP000054632">
    <property type="component" value="Unassembled WGS sequence"/>
</dbReference>
<protein>
    <submittedName>
        <fullName evidence="1">Uncharacterized protein</fullName>
    </submittedName>
</protein>
<reference evidence="3 4" key="1">
    <citation type="submission" date="2015-01" db="EMBL/GenBank/DDBJ databases">
        <title>Evolution of Trichinella species and genotypes.</title>
        <authorList>
            <person name="Korhonen P.K."/>
            <person name="Edoardo P."/>
            <person name="Giuseppe L.R."/>
            <person name="Gasser R.B."/>
        </authorList>
    </citation>
    <scope>NUCLEOTIDE SEQUENCE [LARGE SCALE GENOMIC DNA]</scope>
    <source>
        <strain evidence="1">ISS13</strain>
        <strain evidence="2">ISS176</strain>
    </source>
</reference>
<organism evidence="1 3">
    <name type="scientific">Trichinella pseudospiralis</name>
    <name type="common">Parasitic roundworm</name>
    <dbReference type="NCBI Taxonomy" id="6337"/>
    <lineage>
        <taxon>Eukaryota</taxon>
        <taxon>Metazoa</taxon>
        <taxon>Ecdysozoa</taxon>
        <taxon>Nematoda</taxon>
        <taxon>Enoplea</taxon>
        <taxon>Dorylaimia</taxon>
        <taxon>Trichinellida</taxon>
        <taxon>Trichinellidae</taxon>
        <taxon>Trichinella</taxon>
    </lineage>
</organism>
<evidence type="ECO:0000313" key="1">
    <source>
        <dbReference type="EMBL" id="KRY64973.1"/>
    </source>
</evidence>
<dbReference type="EMBL" id="JYDV01000217">
    <property type="protein sequence ID" value="KRZ24526.1"/>
    <property type="molecule type" value="Genomic_DNA"/>
</dbReference>
<name>A0A0V1DTV7_TRIPS</name>
<evidence type="ECO:0000313" key="2">
    <source>
        <dbReference type="EMBL" id="KRZ24526.1"/>
    </source>
</evidence>
<accession>A0A0V1DTV7</accession>
<evidence type="ECO:0000313" key="3">
    <source>
        <dbReference type="Proteomes" id="UP000054632"/>
    </source>
</evidence>
<dbReference type="Proteomes" id="UP000054826">
    <property type="component" value="Unassembled WGS sequence"/>
</dbReference>
<sequence length="214" mass="23918">MRRAAEGPSFPLSSATPITSKSQNRLRSSSLYSFSVFTRSVMHFPLPSSIGMLPDKIHPNGELTASVHQFPFILWERCLPASARVGAPSSLWISSRLLLLFSLLILAVRSPSLNTINHSVVPFNRNDSARSFLISDRCQLKSKKQLTGLSFDCKIARAVCNKFSFYDAVLPKVFGCSKHLHFLSHRLHRRRFASSGLACSLVSVEQFVVRLPTR</sequence>
<gene>
    <name evidence="1" type="ORF">T4A_4541</name>
    <name evidence="2" type="ORF">T4C_7622</name>
</gene>
<proteinExistence type="predicted"/>
<comment type="caution">
    <text evidence="1">The sequence shown here is derived from an EMBL/GenBank/DDBJ whole genome shotgun (WGS) entry which is preliminary data.</text>
</comment>
<dbReference type="EMBL" id="JYDR01000243">
    <property type="protein sequence ID" value="KRY64973.1"/>
    <property type="molecule type" value="Genomic_DNA"/>
</dbReference>
<dbReference type="AlphaFoldDB" id="A0A0V1DTV7"/>
<evidence type="ECO:0000313" key="4">
    <source>
        <dbReference type="Proteomes" id="UP000054826"/>
    </source>
</evidence>